<sequence length="104" mass="11715">MKSAQIAIGSDYEDRGAEKIRTVTAIFQVKGGGHSVHYTERSATTPSGRGSYWNLQNVKRTHQTSLSEFAEWAARSAGAKSRLSEKKFTDWMKEPPHRQFAKSR</sequence>
<dbReference type="AlphaFoldDB" id="A0A1G2D162"/>
<accession>A0A1G2D162</accession>
<dbReference type="EMBL" id="MHLL01000064">
    <property type="protein sequence ID" value="OGZ07257.1"/>
    <property type="molecule type" value="Genomic_DNA"/>
</dbReference>
<evidence type="ECO:0000313" key="2">
    <source>
        <dbReference type="Proteomes" id="UP000177996"/>
    </source>
</evidence>
<proteinExistence type="predicted"/>
<protein>
    <submittedName>
        <fullName evidence="1">Uncharacterized protein</fullName>
    </submittedName>
</protein>
<reference evidence="1 2" key="1">
    <citation type="journal article" date="2016" name="Nat. Commun.">
        <title>Thousands of microbial genomes shed light on interconnected biogeochemical processes in an aquifer system.</title>
        <authorList>
            <person name="Anantharaman K."/>
            <person name="Brown C.T."/>
            <person name="Hug L.A."/>
            <person name="Sharon I."/>
            <person name="Castelle C.J."/>
            <person name="Probst A.J."/>
            <person name="Thomas B.C."/>
            <person name="Singh A."/>
            <person name="Wilkins M.J."/>
            <person name="Karaoz U."/>
            <person name="Brodie E.L."/>
            <person name="Williams K.H."/>
            <person name="Hubbard S.S."/>
            <person name="Banfield J.F."/>
        </authorList>
    </citation>
    <scope>NUCLEOTIDE SEQUENCE [LARGE SCALE GENOMIC DNA]</scope>
</reference>
<gene>
    <name evidence="1" type="ORF">A3D65_01860</name>
</gene>
<comment type="caution">
    <text evidence="1">The sequence shown here is derived from an EMBL/GenBank/DDBJ whole genome shotgun (WGS) entry which is preliminary data.</text>
</comment>
<evidence type="ECO:0000313" key="1">
    <source>
        <dbReference type="EMBL" id="OGZ07257.1"/>
    </source>
</evidence>
<dbReference type="Proteomes" id="UP000177996">
    <property type="component" value="Unassembled WGS sequence"/>
</dbReference>
<organism evidence="1 2">
    <name type="scientific">Candidatus Lloydbacteria bacterium RIFCSPHIGHO2_02_FULL_50_13</name>
    <dbReference type="NCBI Taxonomy" id="1798661"/>
    <lineage>
        <taxon>Bacteria</taxon>
        <taxon>Candidatus Lloydiibacteriota</taxon>
    </lineage>
</organism>
<name>A0A1G2D162_9BACT</name>